<dbReference type="STRING" id="1121022.GCA_000376105_04479"/>
<keyword evidence="11" id="KW-1185">Reference proteome</keyword>
<evidence type="ECO:0000256" key="8">
    <source>
        <dbReference type="SAM" id="SignalP"/>
    </source>
</evidence>
<protein>
    <recommendedName>
        <fullName evidence="4 7">Phosphate-binding protein PstS</fullName>
    </recommendedName>
</protein>
<dbReference type="OrthoDB" id="9801510at2"/>
<gene>
    <name evidence="10" type="ORF">ABENE_22765</name>
</gene>
<feature type="chain" id="PRO_5004725750" description="Phosphate-binding protein PstS" evidence="8">
    <location>
        <begin position="26"/>
        <end position="348"/>
    </location>
</feature>
<dbReference type="GO" id="GO:0042301">
    <property type="term" value="F:phosphate ion binding"/>
    <property type="evidence" value="ECO:0007669"/>
    <property type="project" value="InterPro"/>
</dbReference>
<comment type="function">
    <text evidence="1 7">Part of the ABC transporter complex PstSACB involved in phosphate import.</text>
</comment>
<dbReference type="GO" id="GO:0043190">
    <property type="term" value="C:ATP-binding cassette (ABC) transporter complex"/>
    <property type="evidence" value="ECO:0007669"/>
    <property type="project" value="InterPro"/>
</dbReference>
<evidence type="ECO:0000259" key="9">
    <source>
        <dbReference type="Pfam" id="PF12849"/>
    </source>
</evidence>
<keyword evidence="6 7" id="KW-0592">Phosphate transport</keyword>
<dbReference type="PANTHER" id="PTHR42996">
    <property type="entry name" value="PHOSPHATE-BINDING PROTEIN PSTS"/>
    <property type="match status" value="1"/>
</dbReference>
<evidence type="ECO:0000313" key="10">
    <source>
        <dbReference type="EMBL" id="ESQ79157.1"/>
    </source>
</evidence>
<keyword evidence="5 7" id="KW-0813">Transport</keyword>
<name>V4NB84_9CAUL</name>
<evidence type="ECO:0000313" key="11">
    <source>
        <dbReference type="Proteomes" id="UP000017837"/>
    </source>
</evidence>
<accession>V4NB84</accession>
<organism evidence="10 11">
    <name type="scientific">Asticcacaulis benevestitus DSM 16100 = ATCC BAA-896</name>
    <dbReference type="NCBI Taxonomy" id="1121022"/>
    <lineage>
        <taxon>Bacteria</taxon>
        <taxon>Pseudomonadati</taxon>
        <taxon>Pseudomonadota</taxon>
        <taxon>Alphaproteobacteria</taxon>
        <taxon>Caulobacterales</taxon>
        <taxon>Caulobacteraceae</taxon>
        <taxon>Asticcacaulis</taxon>
    </lineage>
</organism>
<dbReference type="Pfam" id="PF12849">
    <property type="entry name" value="PBP_like_2"/>
    <property type="match status" value="1"/>
</dbReference>
<dbReference type="Proteomes" id="UP000017837">
    <property type="component" value="Unassembled WGS sequence"/>
</dbReference>
<dbReference type="InterPro" id="IPR005673">
    <property type="entry name" value="ABC_phos-bd_PstS"/>
</dbReference>
<dbReference type="Gene3D" id="3.40.190.10">
    <property type="entry name" value="Periplasmic binding protein-like II"/>
    <property type="match status" value="2"/>
</dbReference>
<dbReference type="PIRSF" id="PIRSF002756">
    <property type="entry name" value="PstS"/>
    <property type="match status" value="1"/>
</dbReference>
<dbReference type="PROSITE" id="PS51318">
    <property type="entry name" value="TAT"/>
    <property type="match status" value="1"/>
</dbReference>
<reference evidence="10 11" key="1">
    <citation type="journal article" date="2014" name="Nature">
        <title>Sequential evolution of bacterial morphology by co-option of a developmental regulator.</title>
        <authorList>
            <person name="Jiang C."/>
            <person name="Brown P.J."/>
            <person name="Ducret A."/>
            <person name="Brun Y.V."/>
        </authorList>
    </citation>
    <scope>NUCLEOTIDE SEQUENCE [LARGE SCALE GENOMIC DNA]</scope>
    <source>
        <strain evidence="10 11">DSM 16100</strain>
    </source>
</reference>
<evidence type="ECO:0000256" key="6">
    <source>
        <dbReference type="ARBA" id="ARBA00022592"/>
    </source>
</evidence>
<dbReference type="PANTHER" id="PTHR42996:SF1">
    <property type="entry name" value="PHOSPHATE-BINDING PROTEIN PSTS"/>
    <property type="match status" value="1"/>
</dbReference>
<dbReference type="NCBIfam" id="TIGR00975">
    <property type="entry name" value="3a0107s03"/>
    <property type="match status" value="1"/>
</dbReference>
<comment type="similarity">
    <text evidence="2 7">Belongs to the PstS family.</text>
</comment>
<dbReference type="eggNOG" id="COG0226">
    <property type="taxonomic scope" value="Bacteria"/>
</dbReference>
<feature type="signal peptide" evidence="8">
    <location>
        <begin position="1"/>
        <end position="25"/>
    </location>
</feature>
<dbReference type="PATRIC" id="fig|1121022.4.peg.4660"/>
<evidence type="ECO:0000256" key="7">
    <source>
        <dbReference type="PIRNR" id="PIRNR002756"/>
    </source>
</evidence>
<dbReference type="InterPro" id="IPR006311">
    <property type="entry name" value="TAT_signal"/>
</dbReference>
<comment type="subunit">
    <text evidence="3 7">The complex is composed of two ATP-binding proteins (PstB), two transmembrane proteins (PstC and PstA) and a solute-binding protein (PstS).</text>
</comment>
<dbReference type="InterPro" id="IPR024370">
    <property type="entry name" value="PBP_domain"/>
</dbReference>
<evidence type="ECO:0000256" key="2">
    <source>
        <dbReference type="ARBA" id="ARBA00008725"/>
    </source>
</evidence>
<comment type="caution">
    <text evidence="10">The sequence shown here is derived from an EMBL/GenBank/DDBJ whole genome shotgun (WGS) entry which is preliminary data.</text>
</comment>
<dbReference type="EMBL" id="AWGB01000106">
    <property type="protein sequence ID" value="ESQ79157.1"/>
    <property type="molecule type" value="Genomic_DNA"/>
</dbReference>
<dbReference type="GO" id="GO:0035435">
    <property type="term" value="P:phosphate ion transmembrane transport"/>
    <property type="evidence" value="ECO:0007669"/>
    <property type="project" value="InterPro"/>
</dbReference>
<evidence type="ECO:0000256" key="1">
    <source>
        <dbReference type="ARBA" id="ARBA00002841"/>
    </source>
</evidence>
<evidence type="ECO:0000256" key="3">
    <source>
        <dbReference type="ARBA" id="ARBA00011529"/>
    </source>
</evidence>
<evidence type="ECO:0000256" key="5">
    <source>
        <dbReference type="ARBA" id="ARBA00022448"/>
    </source>
</evidence>
<dbReference type="CDD" id="cd13565">
    <property type="entry name" value="PBP2_PstS"/>
    <property type="match status" value="1"/>
</dbReference>
<feature type="domain" description="PBP" evidence="9">
    <location>
        <begin position="29"/>
        <end position="313"/>
    </location>
</feature>
<dbReference type="SUPFAM" id="SSF53850">
    <property type="entry name" value="Periplasmic binding protein-like II"/>
    <property type="match status" value="1"/>
</dbReference>
<dbReference type="AlphaFoldDB" id="V4NB84"/>
<sequence length="348" mass="37470">MQKRTRRGLLTGSFALTVAAGSARALPKPAIVHGAGSTFAYPIIAKWTEAFNRADFRVNGGTKIDYQGVGSGAGIELIKGHKVDFGASDMPLPSAELKKSGLGQFPIVIGGVVPVFNLPGVPLGVVKFTGPILAAIYLGKITKWNDAALVAINAGLPLPNETINVVHRSDGSGTTFNWVNFLSKYSPEWKARVGEGTLVNWPVGTGGKGNDGVGQLVQQTPYSIGYVEYTYCAQKKLTWGLVQNRTGNFVKPSVAAFQKAAEGAQWRRDQDFYLVLTDAPGKDAYPITATTLILLPKKPNNYAANRALLEMLAWALENGQQAALSLDYVPLPDALKLQVEIYWTDIKH</sequence>
<dbReference type="RefSeq" id="WP_018084156.1">
    <property type="nucleotide sequence ID" value="NZ_AQWM01000069.1"/>
</dbReference>
<evidence type="ECO:0000256" key="4">
    <source>
        <dbReference type="ARBA" id="ARBA00021889"/>
    </source>
</evidence>
<proteinExistence type="inferred from homology"/>
<keyword evidence="8" id="KW-0732">Signal</keyword>
<dbReference type="InterPro" id="IPR050962">
    <property type="entry name" value="Phosphate-bind_PstS"/>
</dbReference>